<feature type="transmembrane region" description="Helical" evidence="1">
    <location>
        <begin position="133"/>
        <end position="150"/>
    </location>
</feature>
<dbReference type="Proteomes" id="UP000325292">
    <property type="component" value="Chromosome"/>
</dbReference>
<keyword evidence="1" id="KW-0472">Membrane</keyword>
<accession>A0ABN5H2E2</accession>
<evidence type="ECO:0000313" key="3">
    <source>
        <dbReference type="Proteomes" id="UP000325292"/>
    </source>
</evidence>
<keyword evidence="1" id="KW-1133">Transmembrane helix</keyword>
<feature type="transmembrane region" description="Helical" evidence="1">
    <location>
        <begin position="155"/>
        <end position="173"/>
    </location>
</feature>
<dbReference type="EMBL" id="CP019454">
    <property type="protein sequence ID" value="AUW94858.1"/>
    <property type="molecule type" value="Genomic_DNA"/>
</dbReference>
<feature type="transmembrane region" description="Helical" evidence="1">
    <location>
        <begin position="93"/>
        <end position="113"/>
    </location>
</feature>
<reference evidence="2 3" key="1">
    <citation type="journal article" date="2019" name="Sci. Rep.">
        <title>Sulfobacillus thermotolerans: new insights into resistance and metabolic capacities of acidophilic chemolithotrophs.</title>
        <authorList>
            <person name="Panyushkina A.E."/>
            <person name="Babenko V.V."/>
            <person name="Nikitina A.S."/>
            <person name="Selezneva O.V."/>
            <person name="Tsaplina I.A."/>
            <person name="Letarova M.A."/>
            <person name="Kostryukova E.S."/>
            <person name="Letarov A.V."/>
        </authorList>
    </citation>
    <scope>NUCLEOTIDE SEQUENCE [LARGE SCALE GENOMIC DNA]</scope>
    <source>
        <strain evidence="2 3">Kr1</strain>
    </source>
</reference>
<name>A0ABN5H2E2_9FIRM</name>
<feature type="transmembrane region" description="Helical" evidence="1">
    <location>
        <begin position="52"/>
        <end position="81"/>
    </location>
</feature>
<organism evidence="2 3">
    <name type="scientific">Sulfobacillus thermotolerans</name>
    <dbReference type="NCBI Taxonomy" id="338644"/>
    <lineage>
        <taxon>Bacteria</taxon>
        <taxon>Bacillati</taxon>
        <taxon>Bacillota</taxon>
        <taxon>Clostridia</taxon>
        <taxon>Eubacteriales</taxon>
        <taxon>Clostridiales Family XVII. Incertae Sedis</taxon>
        <taxon>Sulfobacillus</taxon>
    </lineage>
</organism>
<proteinExistence type="predicted"/>
<keyword evidence="1" id="KW-0812">Transmembrane</keyword>
<gene>
    <name evidence="2" type="ORF">BXT84_13600</name>
</gene>
<sequence length="179" mass="19505">MRLGHNVSTILIKALGLGILIVGYALMVSAWVTRGIVSADRSGCLGPHITTAWGLSVLGMIAALLLISSVSSLIHTVMSAFLPHQSERLRWQIARTVAIVFLVGNALAGLIWTNPTLDLFVALHRPLRTEADLLILAMGFAGGVAWRTLWPKWAWLGLIISIIMTYMVLANTLSRHAWC</sequence>
<protein>
    <submittedName>
        <fullName evidence="2">Uncharacterized protein</fullName>
    </submittedName>
</protein>
<evidence type="ECO:0000313" key="2">
    <source>
        <dbReference type="EMBL" id="AUW94858.1"/>
    </source>
</evidence>
<keyword evidence="3" id="KW-1185">Reference proteome</keyword>
<feature type="transmembrane region" description="Helical" evidence="1">
    <location>
        <begin position="12"/>
        <end position="32"/>
    </location>
</feature>
<evidence type="ECO:0000256" key="1">
    <source>
        <dbReference type="SAM" id="Phobius"/>
    </source>
</evidence>